<reference evidence="4 5" key="1">
    <citation type="submission" date="2007-06" db="EMBL/GenBank/DDBJ databases">
        <authorList>
            <person name="Shimkets L."/>
            <person name="Ferriera S."/>
            <person name="Johnson J."/>
            <person name="Kravitz S."/>
            <person name="Beeson K."/>
            <person name="Sutton G."/>
            <person name="Rogers Y.-H."/>
            <person name="Friedman R."/>
            <person name="Frazier M."/>
            <person name="Venter J.C."/>
        </authorList>
    </citation>
    <scope>NUCLEOTIDE SEQUENCE [LARGE SCALE GENOMIC DNA]</scope>
    <source>
        <strain evidence="4 5">SIR-1</strain>
    </source>
</reference>
<dbReference type="InterPro" id="IPR000863">
    <property type="entry name" value="Sulfotransferase_dom"/>
</dbReference>
<gene>
    <name evidence="4" type="ORF">PPSIR1_28438</name>
</gene>
<sequence length="191" mass="21732">MFVGRDGRDVVWSLFNHHARANEQWYATLNDTPGLVGEPMPRPPESVVEYFDTWLERDGYPLWSFWELVRSWWDIRSLPNLHFTHFAALRSDFDGEARRLAEFLGVAADSLDWGAVAQHCSFDYMKANAGKVAPLGGVFWEGGPQTFIHKGTNGRWRDLLSAEQVARYEATATERLGEDCARWLATGELPA</sequence>
<dbReference type="RefSeq" id="WP_006970009.1">
    <property type="nucleotide sequence ID" value="NZ_ABCS01000007.1"/>
</dbReference>
<comment type="similarity">
    <text evidence="1">Belongs to the sulfotransferase 1 family.</text>
</comment>
<proteinExistence type="inferred from homology"/>
<dbReference type="Gene3D" id="3.40.50.300">
    <property type="entry name" value="P-loop containing nucleotide triphosphate hydrolases"/>
    <property type="match status" value="1"/>
</dbReference>
<dbReference type="eggNOG" id="ENOG502ZA0J">
    <property type="taxonomic scope" value="Bacteria"/>
</dbReference>
<dbReference type="PANTHER" id="PTHR11783">
    <property type="entry name" value="SULFOTRANSFERASE SULT"/>
    <property type="match status" value="1"/>
</dbReference>
<dbReference type="STRING" id="391625.PPSIR1_28438"/>
<dbReference type="SUPFAM" id="SSF52540">
    <property type="entry name" value="P-loop containing nucleoside triphosphate hydrolases"/>
    <property type="match status" value="1"/>
</dbReference>
<evidence type="ECO:0000256" key="1">
    <source>
        <dbReference type="ARBA" id="ARBA00005771"/>
    </source>
</evidence>
<keyword evidence="2 4" id="KW-0808">Transferase</keyword>
<dbReference type="Pfam" id="PF00685">
    <property type="entry name" value="Sulfotransfer_1"/>
    <property type="match status" value="1"/>
</dbReference>
<evidence type="ECO:0000259" key="3">
    <source>
        <dbReference type="Pfam" id="PF00685"/>
    </source>
</evidence>
<name>A6FZW0_9BACT</name>
<dbReference type="InterPro" id="IPR027417">
    <property type="entry name" value="P-loop_NTPase"/>
</dbReference>
<evidence type="ECO:0000313" key="4">
    <source>
        <dbReference type="EMBL" id="EDM80916.1"/>
    </source>
</evidence>
<dbReference type="GO" id="GO:0008146">
    <property type="term" value="F:sulfotransferase activity"/>
    <property type="evidence" value="ECO:0007669"/>
    <property type="project" value="InterPro"/>
</dbReference>
<dbReference type="AlphaFoldDB" id="A6FZW0"/>
<feature type="domain" description="Sulfotransferase" evidence="3">
    <location>
        <begin position="2"/>
        <end position="177"/>
    </location>
</feature>
<dbReference type="Proteomes" id="UP000005801">
    <property type="component" value="Unassembled WGS sequence"/>
</dbReference>
<protein>
    <submittedName>
        <fullName evidence="4">Sulfotransferase</fullName>
    </submittedName>
</protein>
<evidence type="ECO:0000313" key="5">
    <source>
        <dbReference type="Proteomes" id="UP000005801"/>
    </source>
</evidence>
<comment type="caution">
    <text evidence="4">The sequence shown here is derived from an EMBL/GenBank/DDBJ whole genome shotgun (WGS) entry which is preliminary data.</text>
</comment>
<organism evidence="4 5">
    <name type="scientific">Plesiocystis pacifica SIR-1</name>
    <dbReference type="NCBI Taxonomy" id="391625"/>
    <lineage>
        <taxon>Bacteria</taxon>
        <taxon>Pseudomonadati</taxon>
        <taxon>Myxococcota</taxon>
        <taxon>Polyangia</taxon>
        <taxon>Nannocystales</taxon>
        <taxon>Nannocystaceae</taxon>
        <taxon>Plesiocystis</taxon>
    </lineage>
</organism>
<evidence type="ECO:0000256" key="2">
    <source>
        <dbReference type="ARBA" id="ARBA00022679"/>
    </source>
</evidence>
<keyword evidence="5" id="KW-1185">Reference proteome</keyword>
<accession>A6FZW0</accession>
<dbReference type="EMBL" id="ABCS01000007">
    <property type="protein sequence ID" value="EDM80916.1"/>
    <property type="molecule type" value="Genomic_DNA"/>
</dbReference>